<dbReference type="GO" id="GO:0016226">
    <property type="term" value="P:iron-sulfur cluster assembly"/>
    <property type="evidence" value="ECO:0007669"/>
    <property type="project" value="InterPro"/>
</dbReference>
<sequence>MSEALYHEALVARARSGTGKGRLEPHDASARLDNPLCGDRVTLDLRMAGGHIAAIGHEVKGCLLCEAAAATIARHLAGATPAEARRMIAAIGALMKEGAEPAADLSDLAIFTPVHKAKARRDCVLLPFGALERALAGF</sequence>
<dbReference type="Proteomes" id="UP000295783">
    <property type="component" value="Unassembled WGS sequence"/>
</dbReference>
<dbReference type="CDD" id="cd06664">
    <property type="entry name" value="IscU_like"/>
    <property type="match status" value="1"/>
</dbReference>
<organism evidence="2 3">
    <name type="scientific">Dongia mobilis</name>
    <dbReference type="NCBI Taxonomy" id="578943"/>
    <lineage>
        <taxon>Bacteria</taxon>
        <taxon>Pseudomonadati</taxon>
        <taxon>Pseudomonadota</taxon>
        <taxon>Alphaproteobacteria</taxon>
        <taxon>Rhodospirillales</taxon>
        <taxon>Dongiaceae</taxon>
        <taxon>Dongia</taxon>
    </lineage>
</organism>
<protein>
    <submittedName>
        <fullName evidence="2">Nitrogen fixation NifU-like protein</fullName>
    </submittedName>
</protein>
<dbReference type="OrthoDB" id="9804157at2"/>
<keyword evidence="3" id="KW-1185">Reference proteome</keyword>
<dbReference type="Pfam" id="PF01592">
    <property type="entry name" value="NifU_N"/>
    <property type="match status" value="1"/>
</dbReference>
<dbReference type="InterPro" id="IPR002871">
    <property type="entry name" value="NIF_FeS_clus_asmbl_NifU_N"/>
</dbReference>
<dbReference type="EMBL" id="SNYW01000006">
    <property type="protein sequence ID" value="TDQ83922.1"/>
    <property type="molecule type" value="Genomic_DNA"/>
</dbReference>
<comment type="caution">
    <text evidence="2">The sequence shown here is derived from an EMBL/GenBank/DDBJ whole genome shotgun (WGS) entry which is preliminary data.</text>
</comment>
<evidence type="ECO:0000313" key="2">
    <source>
        <dbReference type="EMBL" id="TDQ83922.1"/>
    </source>
</evidence>
<evidence type="ECO:0000259" key="1">
    <source>
        <dbReference type="Pfam" id="PF01592"/>
    </source>
</evidence>
<evidence type="ECO:0000313" key="3">
    <source>
        <dbReference type="Proteomes" id="UP000295783"/>
    </source>
</evidence>
<reference evidence="2 3" key="1">
    <citation type="submission" date="2019-03" db="EMBL/GenBank/DDBJ databases">
        <title>Genomic Encyclopedia of Type Strains, Phase III (KMG-III): the genomes of soil and plant-associated and newly described type strains.</title>
        <authorList>
            <person name="Whitman W."/>
        </authorList>
    </citation>
    <scope>NUCLEOTIDE SEQUENCE [LARGE SCALE GENOMIC DNA]</scope>
    <source>
        <strain evidence="2 3">CGMCC 1.7660</strain>
    </source>
</reference>
<dbReference type="SUPFAM" id="SSF82649">
    <property type="entry name" value="SufE/NifU"/>
    <property type="match status" value="1"/>
</dbReference>
<proteinExistence type="predicted"/>
<feature type="domain" description="NIF system FeS cluster assembly NifU N-terminal" evidence="1">
    <location>
        <begin position="6"/>
        <end position="112"/>
    </location>
</feature>
<dbReference type="AlphaFoldDB" id="A0A4R6WQQ7"/>
<dbReference type="GO" id="GO:0005506">
    <property type="term" value="F:iron ion binding"/>
    <property type="evidence" value="ECO:0007669"/>
    <property type="project" value="InterPro"/>
</dbReference>
<gene>
    <name evidence="2" type="ORF">A8950_0466</name>
</gene>
<accession>A0A4R6WQQ7</accession>
<name>A0A4R6WQQ7_9PROT</name>
<dbReference type="Gene3D" id="3.90.1010.10">
    <property type="match status" value="1"/>
</dbReference>
<dbReference type="GO" id="GO:0051536">
    <property type="term" value="F:iron-sulfur cluster binding"/>
    <property type="evidence" value="ECO:0007669"/>
    <property type="project" value="InterPro"/>
</dbReference>
<dbReference type="RefSeq" id="WP_133611999.1">
    <property type="nucleotide sequence ID" value="NZ_SNYW01000006.1"/>
</dbReference>